<dbReference type="NCBIfam" id="NF002883">
    <property type="entry name" value="PRK03352.1"/>
    <property type="match status" value="1"/>
</dbReference>
<dbReference type="SUPFAM" id="SSF56672">
    <property type="entry name" value="DNA/RNA polymerases"/>
    <property type="match status" value="1"/>
</dbReference>
<dbReference type="Gene3D" id="3.30.1490.100">
    <property type="entry name" value="DNA polymerase, Y-family, little finger domain"/>
    <property type="match status" value="1"/>
</dbReference>
<reference evidence="6 7" key="1">
    <citation type="submission" date="2018-09" db="EMBL/GenBank/DDBJ databases">
        <title>Genome sequencing of Nocardioides immobilis CCTCC AB 2017083 for comparison to Nocardioides silvaticus.</title>
        <authorList>
            <person name="Li C."/>
            <person name="Wang G."/>
        </authorList>
    </citation>
    <scope>NUCLEOTIDE SEQUENCE [LARGE SCALE GENOMIC DNA]</scope>
    <source>
        <strain evidence="6 7">CCTCC AB 2017083</strain>
    </source>
</reference>
<evidence type="ECO:0000256" key="1">
    <source>
        <dbReference type="ARBA" id="ARBA00010945"/>
    </source>
</evidence>
<evidence type="ECO:0000313" key="6">
    <source>
        <dbReference type="EMBL" id="RHW27189.1"/>
    </source>
</evidence>
<dbReference type="PROSITE" id="PS50173">
    <property type="entry name" value="UMUC"/>
    <property type="match status" value="1"/>
</dbReference>
<sequence length="409" mass="43559">MTGPAGWVLHVDLDQFIAAVEVLRRPELAGLPVVVGGRGDPTERGVVSTASYEARRYGVGSGMPLRLAVRKLRNASPEAVFLPVDAGAYDAASAEVMAVLRGLEWGGVPVLVEVLGWDEAFVGPGPDHGDLGDPVVFAERIRTTLLDRTRLASAVGIGDNKLQAKLATGFAKQRVEGAVAREAGAGIGEESGPGGQQRGRGTYVISDDSWYDEMGARPTSALWGIGKKTADKLALLGIVTVEDLARADPELLAAQLGPTTGPWLRRLGRGVASSEVDATPYVARGHGREETFQEDLADWADVESEVDRIARRVVADIQAEGRPAVRVELKLRYRPFFTLTRSHKLAEPTTDPDLLAAEAVALLDRVEKDRPVRLLGVRLEMTPPEGDAGPAPSSGAEGQQPKNGPIKVD</sequence>
<dbReference type="InterPro" id="IPR043502">
    <property type="entry name" value="DNA/RNA_pol_sf"/>
</dbReference>
<dbReference type="GO" id="GO:0005829">
    <property type="term" value="C:cytosol"/>
    <property type="evidence" value="ECO:0007669"/>
    <property type="project" value="TreeGrafter"/>
</dbReference>
<dbReference type="RefSeq" id="WP_118925285.1">
    <property type="nucleotide sequence ID" value="NZ_QXGH01000014.1"/>
</dbReference>
<dbReference type="Proteomes" id="UP000283644">
    <property type="component" value="Unassembled WGS sequence"/>
</dbReference>
<accession>A0A417Y3F1</accession>
<dbReference type="PANTHER" id="PTHR11076">
    <property type="entry name" value="DNA REPAIR POLYMERASE UMUC / TRANSFERASE FAMILY MEMBER"/>
    <property type="match status" value="1"/>
</dbReference>
<dbReference type="OrthoDB" id="9808813at2"/>
<dbReference type="Gene3D" id="1.10.150.20">
    <property type="entry name" value="5' to 3' exonuclease, C-terminal subdomain"/>
    <property type="match status" value="1"/>
</dbReference>
<proteinExistence type="inferred from homology"/>
<dbReference type="EMBL" id="QXGH01000014">
    <property type="protein sequence ID" value="RHW27189.1"/>
    <property type="molecule type" value="Genomic_DNA"/>
</dbReference>
<dbReference type="GO" id="GO:0006281">
    <property type="term" value="P:DNA repair"/>
    <property type="evidence" value="ECO:0007669"/>
    <property type="project" value="InterPro"/>
</dbReference>
<keyword evidence="6" id="KW-0808">Transferase</keyword>
<dbReference type="SUPFAM" id="SSF100879">
    <property type="entry name" value="Lesion bypass DNA polymerase (Y-family), little finger domain"/>
    <property type="match status" value="1"/>
</dbReference>
<evidence type="ECO:0000256" key="2">
    <source>
        <dbReference type="ARBA" id="ARBA00025589"/>
    </source>
</evidence>
<comment type="function">
    <text evidence="2">Poorly processive, error-prone DNA polymerase involved in untargeted mutagenesis. Copies undamaged DNA at stalled replication forks, which arise in vivo from mismatched or misaligned primer ends. These misaligned primers can be extended by PolIV. Exhibits no 3'-5' exonuclease (proofreading) activity. May be involved in translesional synthesis, in conjunction with the beta clamp from PolIII.</text>
</comment>
<dbReference type="CDD" id="cd03586">
    <property type="entry name" value="PolY_Pol_IV_kappa"/>
    <property type="match status" value="1"/>
</dbReference>
<feature type="region of interest" description="Disordered" evidence="4">
    <location>
        <begin position="377"/>
        <end position="409"/>
    </location>
</feature>
<dbReference type="PANTHER" id="PTHR11076:SF33">
    <property type="entry name" value="DNA POLYMERASE KAPPA"/>
    <property type="match status" value="1"/>
</dbReference>
<evidence type="ECO:0000256" key="3">
    <source>
        <dbReference type="ARBA" id="ARBA00049244"/>
    </source>
</evidence>
<organism evidence="6 7">
    <name type="scientific">Nocardioides immobilis</name>
    <dbReference type="NCBI Taxonomy" id="2049295"/>
    <lineage>
        <taxon>Bacteria</taxon>
        <taxon>Bacillati</taxon>
        <taxon>Actinomycetota</taxon>
        <taxon>Actinomycetes</taxon>
        <taxon>Propionibacteriales</taxon>
        <taxon>Nocardioidaceae</taxon>
        <taxon>Nocardioides</taxon>
    </lineage>
</organism>
<dbReference type="Pfam" id="PF00817">
    <property type="entry name" value="IMS"/>
    <property type="match status" value="1"/>
</dbReference>
<comment type="catalytic activity">
    <reaction evidence="3">
        <text>DNA(n) + a 2'-deoxyribonucleoside 5'-triphosphate = DNA(n+1) + diphosphate</text>
        <dbReference type="Rhea" id="RHEA:22508"/>
        <dbReference type="Rhea" id="RHEA-COMP:17339"/>
        <dbReference type="Rhea" id="RHEA-COMP:17340"/>
        <dbReference type="ChEBI" id="CHEBI:33019"/>
        <dbReference type="ChEBI" id="CHEBI:61560"/>
        <dbReference type="ChEBI" id="CHEBI:173112"/>
        <dbReference type="EC" id="2.7.7.7"/>
    </reaction>
</comment>
<feature type="domain" description="UmuC" evidence="5">
    <location>
        <begin position="8"/>
        <end position="226"/>
    </location>
</feature>
<evidence type="ECO:0000256" key="4">
    <source>
        <dbReference type="SAM" id="MobiDB-lite"/>
    </source>
</evidence>
<name>A0A417Y3F1_9ACTN</name>
<dbReference type="Gene3D" id="3.40.1170.60">
    <property type="match status" value="1"/>
</dbReference>
<dbReference type="InterPro" id="IPR043128">
    <property type="entry name" value="Rev_trsase/Diguanyl_cyclase"/>
</dbReference>
<dbReference type="EC" id="2.7.7.7" evidence="6"/>
<dbReference type="InterPro" id="IPR022880">
    <property type="entry name" value="DNApol_IV"/>
</dbReference>
<comment type="similarity">
    <text evidence="1">Belongs to the DNA polymerase type-Y family.</text>
</comment>
<keyword evidence="7" id="KW-1185">Reference proteome</keyword>
<dbReference type="GO" id="GO:0042276">
    <property type="term" value="P:error-prone translesion synthesis"/>
    <property type="evidence" value="ECO:0007669"/>
    <property type="project" value="TreeGrafter"/>
</dbReference>
<dbReference type="InterPro" id="IPR036775">
    <property type="entry name" value="DNA_pol_Y-fam_lit_finger_sf"/>
</dbReference>
<dbReference type="Pfam" id="PF11799">
    <property type="entry name" value="IMS_C"/>
    <property type="match status" value="1"/>
</dbReference>
<dbReference type="Gene3D" id="3.30.70.270">
    <property type="match status" value="1"/>
</dbReference>
<dbReference type="InterPro" id="IPR001126">
    <property type="entry name" value="UmuC"/>
</dbReference>
<evidence type="ECO:0000259" key="5">
    <source>
        <dbReference type="PROSITE" id="PS50173"/>
    </source>
</evidence>
<dbReference type="GO" id="GO:0009432">
    <property type="term" value="P:SOS response"/>
    <property type="evidence" value="ECO:0007669"/>
    <property type="project" value="TreeGrafter"/>
</dbReference>
<dbReference type="GO" id="GO:0003684">
    <property type="term" value="F:damaged DNA binding"/>
    <property type="evidence" value="ECO:0007669"/>
    <property type="project" value="InterPro"/>
</dbReference>
<dbReference type="InterPro" id="IPR050116">
    <property type="entry name" value="DNA_polymerase-Y"/>
</dbReference>
<dbReference type="AlphaFoldDB" id="A0A417Y3F1"/>
<dbReference type="GO" id="GO:0003887">
    <property type="term" value="F:DNA-directed DNA polymerase activity"/>
    <property type="evidence" value="ECO:0007669"/>
    <property type="project" value="UniProtKB-EC"/>
</dbReference>
<gene>
    <name evidence="6" type="ORF">D0Z08_11040</name>
</gene>
<keyword evidence="6" id="KW-0548">Nucleotidyltransferase</keyword>
<comment type="caution">
    <text evidence="6">The sequence shown here is derived from an EMBL/GenBank/DDBJ whole genome shotgun (WGS) entry which is preliminary data.</text>
</comment>
<protein>
    <submittedName>
        <fullName evidence="6">DNA polymerase IV</fullName>
        <ecNumber evidence="6">2.7.7.7</ecNumber>
    </submittedName>
</protein>
<evidence type="ECO:0000313" key="7">
    <source>
        <dbReference type="Proteomes" id="UP000283644"/>
    </source>
</evidence>
<dbReference type="InterPro" id="IPR017961">
    <property type="entry name" value="DNA_pol_Y-fam_little_finger"/>
</dbReference>